<dbReference type="AlphaFoldDB" id="A0A4Z2J4B7"/>
<dbReference type="Proteomes" id="UP000314294">
    <property type="component" value="Unassembled WGS sequence"/>
</dbReference>
<gene>
    <name evidence="2" type="ORF">EYF80_004545</name>
</gene>
<feature type="transmembrane region" description="Helical" evidence="1">
    <location>
        <begin position="33"/>
        <end position="53"/>
    </location>
</feature>
<organism evidence="2 3">
    <name type="scientific">Liparis tanakae</name>
    <name type="common">Tanaka's snailfish</name>
    <dbReference type="NCBI Taxonomy" id="230148"/>
    <lineage>
        <taxon>Eukaryota</taxon>
        <taxon>Metazoa</taxon>
        <taxon>Chordata</taxon>
        <taxon>Craniata</taxon>
        <taxon>Vertebrata</taxon>
        <taxon>Euteleostomi</taxon>
        <taxon>Actinopterygii</taxon>
        <taxon>Neopterygii</taxon>
        <taxon>Teleostei</taxon>
        <taxon>Neoteleostei</taxon>
        <taxon>Acanthomorphata</taxon>
        <taxon>Eupercaria</taxon>
        <taxon>Perciformes</taxon>
        <taxon>Cottioidei</taxon>
        <taxon>Cottales</taxon>
        <taxon>Liparidae</taxon>
        <taxon>Liparis</taxon>
    </lineage>
</organism>
<evidence type="ECO:0000313" key="3">
    <source>
        <dbReference type="Proteomes" id="UP000314294"/>
    </source>
</evidence>
<protein>
    <submittedName>
        <fullName evidence="2">Uncharacterized protein</fullName>
    </submittedName>
</protein>
<dbReference type="EMBL" id="SRLO01000022">
    <property type="protein sequence ID" value="TNN85195.1"/>
    <property type="molecule type" value="Genomic_DNA"/>
</dbReference>
<keyword evidence="1" id="KW-0812">Transmembrane</keyword>
<proteinExistence type="predicted"/>
<sequence>MWDSIKTIVALQGGYVADNIKAWVQRHPGVSAGFPHFPVLSLAIGFWLSLRIYSTDTRSSTYK</sequence>
<comment type="caution">
    <text evidence="2">The sequence shown here is derived from an EMBL/GenBank/DDBJ whole genome shotgun (WGS) entry which is preliminary data.</text>
</comment>
<evidence type="ECO:0000256" key="1">
    <source>
        <dbReference type="SAM" id="Phobius"/>
    </source>
</evidence>
<accession>A0A4Z2J4B7</accession>
<keyword evidence="1" id="KW-1133">Transmembrane helix</keyword>
<reference evidence="2 3" key="1">
    <citation type="submission" date="2019-03" db="EMBL/GenBank/DDBJ databases">
        <title>First draft genome of Liparis tanakae, snailfish: a comprehensive survey of snailfish specific genes.</title>
        <authorList>
            <person name="Kim W."/>
            <person name="Song I."/>
            <person name="Jeong J.-H."/>
            <person name="Kim D."/>
            <person name="Kim S."/>
            <person name="Ryu S."/>
            <person name="Song J.Y."/>
            <person name="Lee S.K."/>
        </authorList>
    </citation>
    <scope>NUCLEOTIDE SEQUENCE [LARGE SCALE GENOMIC DNA]</scope>
    <source>
        <tissue evidence="2">Muscle</tissue>
    </source>
</reference>
<keyword evidence="3" id="KW-1185">Reference proteome</keyword>
<evidence type="ECO:0000313" key="2">
    <source>
        <dbReference type="EMBL" id="TNN85195.1"/>
    </source>
</evidence>
<keyword evidence="1" id="KW-0472">Membrane</keyword>
<name>A0A4Z2J4B7_9TELE</name>